<evidence type="ECO:0000259" key="7">
    <source>
        <dbReference type="Pfam" id="PF17827"/>
    </source>
</evidence>
<dbReference type="PANTHER" id="PTHR18895:SF74">
    <property type="entry name" value="MTRF1L RELEASE FACTOR GLUTAMINE METHYLTRANSFERASE"/>
    <property type="match status" value="1"/>
</dbReference>
<evidence type="ECO:0000256" key="1">
    <source>
        <dbReference type="ARBA" id="ARBA00022603"/>
    </source>
</evidence>
<evidence type="ECO:0000313" key="8">
    <source>
        <dbReference type="EMBL" id="MBP1852052.1"/>
    </source>
</evidence>
<evidence type="ECO:0000256" key="4">
    <source>
        <dbReference type="ARBA" id="ARBA00048391"/>
    </source>
</evidence>
<dbReference type="InterPro" id="IPR007848">
    <property type="entry name" value="Small_mtfrase_dom"/>
</dbReference>
<feature type="binding site" evidence="5">
    <location>
        <position position="152"/>
    </location>
    <ligand>
        <name>S-adenosyl-L-methionine</name>
        <dbReference type="ChEBI" id="CHEBI:59789"/>
    </ligand>
</feature>
<dbReference type="InterPro" id="IPR002052">
    <property type="entry name" value="DNA_methylase_N6_adenine_CS"/>
</dbReference>
<keyword evidence="9" id="KW-1185">Reference proteome</keyword>
<dbReference type="RefSeq" id="WP_209946902.1">
    <property type="nucleotide sequence ID" value="NZ_JAGGJU010000010.1"/>
</dbReference>
<dbReference type="Gene3D" id="3.40.50.150">
    <property type="entry name" value="Vaccinia Virus protein VP39"/>
    <property type="match status" value="1"/>
</dbReference>
<protein>
    <recommendedName>
        <fullName evidence="5">Release factor glutamine methyltransferase</fullName>
        <shortName evidence="5">RF MTase</shortName>
        <ecNumber evidence="5">2.1.1.297</ecNumber>
    </recommendedName>
    <alternativeName>
        <fullName evidence="5">N5-glutamine methyltransferase PrmC</fullName>
    </alternativeName>
    <alternativeName>
        <fullName evidence="5">Protein-(glutamine-N5) MTase PrmC</fullName>
    </alternativeName>
    <alternativeName>
        <fullName evidence="5">Protein-glutamine N-methyltransferase PrmC</fullName>
    </alternativeName>
</protein>
<sequence length="288" mass="30970">MSAAPQTVAGLVRWARHHFREAGLDDPATDATTLLCGLLGKNRAELLLSGEEPVGDEVVHRVHSAIERRMSREPVHRILGSRAFYGIDLTLSPDTLEPRPDTETLIDMLLPHLRAMAAAKGRVRLIDLGTGTGAIGLSLLHEVAEAEATLTDLSPGALATAGENAARLGLAARVTPLLSRWFDAVDGRFDIIVSNPPYILANVIDSLAPEVRLFDPKLALDGGPDGLDAYRAIAGHADAYLEADGLIAVEIGYDQKRQVETLFAEAGFRLIEARSDFGGNDRALLFSR</sequence>
<comment type="similarity">
    <text evidence="5">Belongs to the protein N5-glutamine methyltransferase family. PrmC subfamily.</text>
</comment>
<dbReference type="CDD" id="cd02440">
    <property type="entry name" value="AdoMet_MTases"/>
    <property type="match status" value="1"/>
</dbReference>
<dbReference type="SUPFAM" id="SSF53335">
    <property type="entry name" value="S-adenosyl-L-methionine-dependent methyltransferases"/>
    <property type="match status" value="1"/>
</dbReference>
<dbReference type="InterPro" id="IPR004556">
    <property type="entry name" value="HemK-like"/>
</dbReference>
<feature type="binding site" evidence="5">
    <location>
        <position position="195"/>
    </location>
    <ligand>
        <name>S-adenosyl-L-methionine</name>
        <dbReference type="ChEBI" id="CHEBI:59789"/>
    </ligand>
</feature>
<name>A0ABS4E290_9HYPH</name>
<keyword evidence="3 5" id="KW-0949">S-adenosyl-L-methionine</keyword>
<evidence type="ECO:0000313" key="9">
    <source>
        <dbReference type="Proteomes" id="UP000759443"/>
    </source>
</evidence>
<dbReference type="NCBIfam" id="TIGR00536">
    <property type="entry name" value="hemK_fam"/>
    <property type="match status" value="1"/>
</dbReference>
<evidence type="ECO:0000256" key="5">
    <source>
        <dbReference type="HAMAP-Rule" id="MF_02126"/>
    </source>
</evidence>
<dbReference type="NCBIfam" id="TIGR03534">
    <property type="entry name" value="RF_mod_PrmC"/>
    <property type="match status" value="1"/>
</dbReference>
<feature type="domain" description="Release factor glutamine methyltransferase N-terminal" evidence="7">
    <location>
        <begin position="11"/>
        <end position="80"/>
    </location>
</feature>
<dbReference type="InterPro" id="IPR050320">
    <property type="entry name" value="N5-glutamine_MTase"/>
</dbReference>
<organism evidence="8 9">
    <name type="scientific">Rhizobium halophytocola</name>
    <dbReference type="NCBI Taxonomy" id="735519"/>
    <lineage>
        <taxon>Bacteria</taxon>
        <taxon>Pseudomonadati</taxon>
        <taxon>Pseudomonadota</taxon>
        <taxon>Alphaproteobacteria</taxon>
        <taxon>Hyphomicrobiales</taxon>
        <taxon>Rhizobiaceae</taxon>
        <taxon>Rhizobium/Agrobacterium group</taxon>
        <taxon>Rhizobium</taxon>
    </lineage>
</organism>
<keyword evidence="2 5" id="KW-0808">Transferase</keyword>
<dbReference type="PANTHER" id="PTHR18895">
    <property type="entry name" value="HEMK METHYLTRANSFERASE"/>
    <property type="match status" value="1"/>
</dbReference>
<dbReference type="InterPro" id="IPR019874">
    <property type="entry name" value="RF_methyltr_PrmC"/>
</dbReference>
<dbReference type="Pfam" id="PF17827">
    <property type="entry name" value="PrmC_N"/>
    <property type="match status" value="1"/>
</dbReference>
<dbReference type="EC" id="2.1.1.297" evidence="5"/>
<evidence type="ECO:0000256" key="2">
    <source>
        <dbReference type="ARBA" id="ARBA00022679"/>
    </source>
</evidence>
<feature type="binding site" evidence="5">
    <location>
        <begin position="195"/>
        <end position="198"/>
    </location>
    <ligand>
        <name>substrate</name>
    </ligand>
</feature>
<proteinExistence type="inferred from homology"/>
<dbReference type="HAMAP" id="MF_02126">
    <property type="entry name" value="RF_methyltr_PrmC"/>
    <property type="match status" value="1"/>
</dbReference>
<dbReference type="GO" id="GO:0032259">
    <property type="term" value="P:methylation"/>
    <property type="evidence" value="ECO:0007669"/>
    <property type="project" value="UniProtKB-KW"/>
</dbReference>
<dbReference type="Pfam" id="PF05175">
    <property type="entry name" value="MTS"/>
    <property type="match status" value="1"/>
</dbReference>
<feature type="binding site" evidence="5">
    <location>
        <position position="181"/>
    </location>
    <ligand>
        <name>S-adenosyl-L-methionine</name>
        <dbReference type="ChEBI" id="CHEBI:59789"/>
    </ligand>
</feature>
<evidence type="ECO:0000256" key="3">
    <source>
        <dbReference type="ARBA" id="ARBA00022691"/>
    </source>
</evidence>
<accession>A0ABS4E290</accession>
<dbReference type="InterPro" id="IPR029063">
    <property type="entry name" value="SAM-dependent_MTases_sf"/>
</dbReference>
<gene>
    <name evidence="5" type="primary">prmC</name>
    <name evidence="8" type="ORF">J2Z17_003507</name>
</gene>
<keyword evidence="1 5" id="KW-0489">Methyltransferase</keyword>
<dbReference type="EMBL" id="JAGGJU010000010">
    <property type="protein sequence ID" value="MBP1852052.1"/>
    <property type="molecule type" value="Genomic_DNA"/>
</dbReference>
<dbReference type="Gene3D" id="1.10.8.10">
    <property type="entry name" value="DNA helicase RuvA subunit, C-terminal domain"/>
    <property type="match status" value="1"/>
</dbReference>
<comment type="function">
    <text evidence="5">Methylates the class 1 translation termination release factors RF1/PrfA and RF2/PrfB on the glutamine residue of the universally conserved GGQ motif.</text>
</comment>
<dbReference type="InterPro" id="IPR040758">
    <property type="entry name" value="PrmC_N"/>
</dbReference>
<evidence type="ECO:0000259" key="6">
    <source>
        <dbReference type="Pfam" id="PF05175"/>
    </source>
</evidence>
<comment type="catalytic activity">
    <reaction evidence="4 5">
        <text>L-glutaminyl-[peptide chain release factor] + S-adenosyl-L-methionine = N(5)-methyl-L-glutaminyl-[peptide chain release factor] + S-adenosyl-L-homocysteine + H(+)</text>
        <dbReference type="Rhea" id="RHEA:42896"/>
        <dbReference type="Rhea" id="RHEA-COMP:10271"/>
        <dbReference type="Rhea" id="RHEA-COMP:10272"/>
        <dbReference type="ChEBI" id="CHEBI:15378"/>
        <dbReference type="ChEBI" id="CHEBI:30011"/>
        <dbReference type="ChEBI" id="CHEBI:57856"/>
        <dbReference type="ChEBI" id="CHEBI:59789"/>
        <dbReference type="ChEBI" id="CHEBI:61891"/>
        <dbReference type="EC" id="2.1.1.297"/>
    </reaction>
</comment>
<feature type="domain" description="Methyltransferase small" evidence="6">
    <location>
        <begin position="108"/>
        <end position="198"/>
    </location>
</feature>
<feature type="binding site" evidence="5">
    <location>
        <begin position="129"/>
        <end position="133"/>
    </location>
    <ligand>
        <name>S-adenosyl-L-methionine</name>
        <dbReference type="ChEBI" id="CHEBI:59789"/>
    </ligand>
</feature>
<dbReference type="GO" id="GO:0102559">
    <property type="term" value="F:peptide chain release factor N(5)-glutamine methyltransferase activity"/>
    <property type="evidence" value="ECO:0007669"/>
    <property type="project" value="UniProtKB-EC"/>
</dbReference>
<reference evidence="8 9" key="1">
    <citation type="submission" date="2021-03" db="EMBL/GenBank/DDBJ databases">
        <title>Genomic Encyclopedia of Type Strains, Phase IV (KMG-IV): sequencing the most valuable type-strain genomes for metagenomic binning, comparative biology and taxonomic classification.</title>
        <authorList>
            <person name="Goeker M."/>
        </authorList>
    </citation>
    <scope>NUCLEOTIDE SEQUENCE [LARGE SCALE GENOMIC DNA]</scope>
    <source>
        <strain evidence="8 9">DSM 21600</strain>
    </source>
</reference>
<dbReference type="PROSITE" id="PS00092">
    <property type="entry name" value="N6_MTASE"/>
    <property type="match status" value="1"/>
</dbReference>
<dbReference type="Proteomes" id="UP000759443">
    <property type="component" value="Unassembled WGS sequence"/>
</dbReference>
<comment type="caution">
    <text evidence="8">The sequence shown here is derived from an EMBL/GenBank/DDBJ whole genome shotgun (WGS) entry which is preliminary data.</text>
</comment>